<proteinExistence type="predicted"/>
<evidence type="ECO:0000256" key="1">
    <source>
        <dbReference type="SAM" id="Coils"/>
    </source>
</evidence>
<dbReference type="Proteomes" id="UP000322976">
    <property type="component" value="Unassembled WGS sequence"/>
</dbReference>
<gene>
    <name evidence="2" type="ORF">FWJ32_05000</name>
</gene>
<evidence type="ECO:0000313" key="3">
    <source>
        <dbReference type="Proteomes" id="UP000322976"/>
    </source>
</evidence>
<name>A0A5D8QEN1_9THEO</name>
<dbReference type="EMBL" id="VTPS01000005">
    <property type="protein sequence ID" value="TZE82634.1"/>
    <property type="molecule type" value="Genomic_DNA"/>
</dbReference>
<accession>A0A5D8QEN1</accession>
<protein>
    <submittedName>
        <fullName evidence="2">Uncharacterized protein</fullName>
    </submittedName>
</protein>
<dbReference type="AlphaFoldDB" id="A0A5D8QEN1"/>
<evidence type="ECO:0000313" key="2">
    <source>
        <dbReference type="EMBL" id="TZE82634.1"/>
    </source>
</evidence>
<organism evidence="2 3">
    <name type="scientific">Calorimonas adulescens</name>
    <dbReference type="NCBI Taxonomy" id="2606906"/>
    <lineage>
        <taxon>Bacteria</taxon>
        <taxon>Bacillati</taxon>
        <taxon>Bacillota</taxon>
        <taxon>Clostridia</taxon>
        <taxon>Thermoanaerobacterales</taxon>
        <taxon>Thermoanaerobacteraceae</taxon>
        <taxon>Calorimonas</taxon>
    </lineage>
</organism>
<sequence length="77" mass="9227">MEKISVSDNINGNRWMRSFRKKGSVKPLPINDKKRILEIQKRLEDIARENNTLNKLLEEKELELTILRDLRDRVNPR</sequence>
<keyword evidence="3" id="KW-1185">Reference proteome</keyword>
<reference evidence="2 3" key="1">
    <citation type="submission" date="2019-08" db="EMBL/GenBank/DDBJ databases">
        <title>Calorimonas adulescens gen. nov., sp. nov., an anaerobic thermophilic bacterium from Sakhalin hot spring.</title>
        <authorList>
            <person name="Khomyakova M.A."/>
            <person name="Merkel A.Y."/>
            <person name="Novikov A."/>
            <person name="Bonch-Osmolovskaya E.A."/>
            <person name="Slobodkin A.I."/>
        </authorList>
    </citation>
    <scope>NUCLEOTIDE SEQUENCE [LARGE SCALE GENOMIC DNA]</scope>
    <source>
        <strain evidence="2 3">A05MB</strain>
    </source>
</reference>
<keyword evidence="1" id="KW-0175">Coiled coil</keyword>
<comment type="caution">
    <text evidence="2">The sequence shown here is derived from an EMBL/GenBank/DDBJ whole genome shotgun (WGS) entry which is preliminary data.</text>
</comment>
<feature type="coiled-coil region" evidence="1">
    <location>
        <begin position="36"/>
        <end position="73"/>
    </location>
</feature>